<keyword evidence="10" id="KW-1185">Reference proteome</keyword>
<dbReference type="InterPro" id="IPR000731">
    <property type="entry name" value="SSD"/>
</dbReference>
<evidence type="ECO:0000256" key="7">
    <source>
        <dbReference type="SAM" id="Phobius"/>
    </source>
</evidence>
<feature type="transmembrane region" description="Helical" evidence="7">
    <location>
        <begin position="275"/>
        <end position="299"/>
    </location>
</feature>
<accession>A0A437JZI6</accession>
<feature type="region of interest" description="Disordered" evidence="6">
    <location>
        <begin position="792"/>
        <end position="811"/>
    </location>
</feature>
<proteinExistence type="predicted"/>
<feature type="transmembrane region" description="Helical" evidence="7">
    <location>
        <begin position="249"/>
        <end position="269"/>
    </location>
</feature>
<dbReference type="SUPFAM" id="SSF82866">
    <property type="entry name" value="Multidrug efflux transporter AcrB transmembrane domain"/>
    <property type="match status" value="2"/>
</dbReference>
<dbReference type="AlphaFoldDB" id="A0A437JZI6"/>
<feature type="transmembrane region" description="Helical" evidence="7">
    <location>
        <begin position="325"/>
        <end position="343"/>
    </location>
</feature>
<dbReference type="RefSeq" id="WP_128194560.1">
    <property type="nucleotide sequence ID" value="NZ_SACT01000001.1"/>
</dbReference>
<evidence type="ECO:0000256" key="6">
    <source>
        <dbReference type="SAM" id="MobiDB-lite"/>
    </source>
</evidence>
<dbReference type="Proteomes" id="UP000288178">
    <property type="component" value="Unassembled WGS sequence"/>
</dbReference>
<dbReference type="SUPFAM" id="SSF52833">
    <property type="entry name" value="Thioredoxin-like"/>
    <property type="match status" value="1"/>
</dbReference>
<feature type="transmembrane region" description="Helical" evidence="7">
    <location>
        <begin position="631"/>
        <end position="651"/>
    </location>
</feature>
<dbReference type="GO" id="GO:0005886">
    <property type="term" value="C:plasma membrane"/>
    <property type="evidence" value="ECO:0007669"/>
    <property type="project" value="UniProtKB-SubCell"/>
</dbReference>
<evidence type="ECO:0000256" key="2">
    <source>
        <dbReference type="ARBA" id="ARBA00022475"/>
    </source>
</evidence>
<protein>
    <submittedName>
        <fullName evidence="9">RND transporter</fullName>
    </submittedName>
</protein>
<feature type="transmembrane region" description="Helical" evidence="7">
    <location>
        <begin position="705"/>
        <end position="726"/>
    </location>
</feature>
<comment type="caution">
    <text evidence="9">The sequence shown here is derived from an EMBL/GenBank/DDBJ whole genome shotgun (WGS) entry which is preliminary data.</text>
</comment>
<feature type="transmembrane region" description="Helical" evidence="7">
    <location>
        <begin position="657"/>
        <end position="678"/>
    </location>
</feature>
<evidence type="ECO:0000313" key="10">
    <source>
        <dbReference type="Proteomes" id="UP000288178"/>
    </source>
</evidence>
<organism evidence="9 10">
    <name type="scientific">Rubrivivax albus</name>
    <dbReference type="NCBI Taxonomy" id="2499835"/>
    <lineage>
        <taxon>Bacteria</taxon>
        <taxon>Pseudomonadati</taxon>
        <taxon>Pseudomonadota</taxon>
        <taxon>Betaproteobacteria</taxon>
        <taxon>Burkholderiales</taxon>
        <taxon>Sphaerotilaceae</taxon>
        <taxon>Rubrivivax</taxon>
    </lineage>
</organism>
<dbReference type="Pfam" id="PF03176">
    <property type="entry name" value="MMPL"/>
    <property type="match status" value="2"/>
</dbReference>
<evidence type="ECO:0000256" key="4">
    <source>
        <dbReference type="ARBA" id="ARBA00022989"/>
    </source>
</evidence>
<dbReference type="CDD" id="cd02980">
    <property type="entry name" value="TRX_Fd_family"/>
    <property type="match status" value="1"/>
</dbReference>
<evidence type="ECO:0000313" key="9">
    <source>
        <dbReference type="EMBL" id="RVT53431.1"/>
    </source>
</evidence>
<feature type="transmembrane region" description="Helical" evidence="7">
    <location>
        <begin position="349"/>
        <end position="373"/>
    </location>
</feature>
<evidence type="ECO:0000256" key="3">
    <source>
        <dbReference type="ARBA" id="ARBA00022692"/>
    </source>
</evidence>
<dbReference type="PANTHER" id="PTHR33406">
    <property type="entry name" value="MEMBRANE PROTEIN MJ1562-RELATED"/>
    <property type="match status" value="1"/>
</dbReference>
<feature type="transmembrane region" description="Helical" evidence="7">
    <location>
        <begin position="732"/>
        <end position="756"/>
    </location>
</feature>
<keyword evidence="4 7" id="KW-1133">Transmembrane helix</keyword>
<dbReference type="EMBL" id="SACT01000001">
    <property type="protein sequence ID" value="RVT53431.1"/>
    <property type="molecule type" value="Genomic_DNA"/>
</dbReference>
<evidence type="ECO:0000256" key="1">
    <source>
        <dbReference type="ARBA" id="ARBA00004651"/>
    </source>
</evidence>
<feature type="transmembrane region" description="Helical" evidence="7">
    <location>
        <begin position="20"/>
        <end position="40"/>
    </location>
</feature>
<dbReference type="Gene3D" id="1.20.1640.10">
    <property type="entry name" value="Multidrug efflux transporter AcrB transmembrane domain"/>
    <property type="match status" value="2"/>
</dbReference>
<evidence type="ECO:0000256" key="5">
    <source>
        <dbReference type="ARBA" id="ARBA00023136"/>
    </source>
</evidence>
<feature type="transmembrane region" description="Helical" evidence="7">
    <location>
        <begin position="407"/>
        <end position="423"/>
    </location>
</feature>
<dbReference type="PROSITE" id="PS50156">
    <property type="entry name" value="SSD"/>
    <property type="match status" value="1"/>
</dbReference>
<reference evidence="9 10" key="1">
    <citation type="submission" date="2019-01" db="EMBL/GenBank/DDBJ databases">
        <authorList>
            <person name="Chen W.-M."/>
        </authorList>
    </citation>
    <scope>NUCLEOTIDE SEQUENCE [LARGE SCALE GENOMIC DNA]</scope>
    <source>
        <strain evidence="9 10">ICH-3</strain>
    </source>
</reference>
<name>A0A437JZI6_9BURK</name>
<gene>
    <name evidence="9" type="ORF">ENE75_00575</name>
</gene>
<keyword evidence="3 7" id="KW-0812">Transmembrane</keyword>
<dbReference type="PANTHER" id="PTHR33406:SF12">
    <property type="entry name" value="BLR2997 PROTEIN"/>
    <property type="match status" value="1"/>
</dbReference>
<evidence type="ECO:0000259" key="8">
    <source>
        <dbReference type="PROSITE" id="PS50156"/>
    </source>
</evidence>
<feature type="domain" description="SSD" evidence="8">
    <location>
        <begin position="665"/>
        <end position="756"/>
    </location>
</feature>
<keyword evidence="2" id="KW-1003">Cell membrane</keyword>
<dbReference type="InterPro" id="IPR036249">
    <property type="entry name" value="Thioredoxin-like_sf"/>
</dbReference>
<comment type="subcellular location">
    <subcellularLocation>
        <location evidence="1">Cell membrane</location>
        <topology evidence="1">Multi-pass membrane protein</topology>
    </subcellularLocation>
</comment>
<dbReference type="InterPro" id="IPR004869">
    <property type="entry name" value="MMPL_dom"/>
</dbReference>
<dbReference type="OrthoDB" id="9803781at2"/>
<dbReference type="InterPro" id="IPR050545">
    <property type="entry name" value="Mycobact_MmpL"/>
</dbReference>
<feature type="transmembrane region" description="Helical" evidence="7">
    <location>
        <begin position="608"/>
        <end position="624"/>
    </location>
</feature>
<feature type="region of interest" description="Disordered" evidence="6">
    <location>
        <begin position="765"/>
        <end position="784"/>
    </location>
</feature>
<sequence>MTRPGWTFWRRREDGRYRLLPWPVALLIVVAIHVASLWLLPRLVLNNAPEVYYQGESPAVQLRDSLRRDFPSDEALTVIFQGPDLYSRNVLSRLDELGSILSRDPLVERVISVTTMERVSGSEDGFAVGPLIDARRLRRDDPAALRERVLGDRFAPGLLASRDGTVLAMVVRPKGMETSADRVALKVAVALAINQVGLRGHYAGDAGPVTLDVAQLESMMQDTVRFVPLTVVVGLGLLFWVVGRVRPVVIGGLAMSTAVLPLVAGIAASGQPYTMASAILPSLLSAYTLATLMHLYAGVQRAQGAGLTRGAAVDRALGETLKPGLYNVLTTGAGLLSLIFVPIPPIQLFGVAGAIGTALVFVTVFVLVPPFLARWDNRRWPQRQSAMGRFGRIAARLTLAGMRRPKTTVAVALLLVAAAFPFTREVKVESDVLTFFSQDHPVNRHVRLVEEQLAGVTTLEISLDGQGRDSLQNVQTLQAVRDLQRWIEDLGEVDRASSMVDIVEEMHWAMNGEKPAFRDLPPSDRLLRQYLLVYDGRDLYEAVNRDFSRARILVSLNVHGAKEIAQVIDVIRGHVNAAPIPGVEVDIGGFGRLFADQVDLLVSGQQNSFAGAFLQIFIFMAVLWRSMSASLICMVPNLAPLFVIFVLMGALGIHLDLATVMIAGVVLGITVDDTIHLYHGYRQRLRNGISTPLAIVKSYQGSGRAVLAISVLLTAQFGLLASSAFIPTANFGLMTAVGLLAGQAAELLLLPALLVLKDGRRRQTAGRPNLRDAASRPVRPPVASETLWPPAAQETSAHPDDNAQEPAHLPTSKDAPMVVVCRGEACKARGADVVWQTCLDAYVSAKARGVTSGALPIETACLRRCEEAPAVSWCASPSRIEGADTSSLAELASGHVRRAASG</sequence>
<keyword evidence="5 7" id="KW-0472">Membrane</keyword>
<feature type="transmembrane region" description="Helical" evidence="7">
    <location>
        <begin position="223"/>
        <end position="242"/>
    </location>
</feature>